<evidence type="ECO:0000313" key="4">
    <source>
        <dbReference type="Proteomes" id="UP001597294"/>
    </source>
</evidence>
<dbReference type="Gene3D" id="3.20.20.150">
    <property type="entry name" value="Divalent-metal-dependent TIM barrel enzymes"/>
    <property type="match status" value="1"/>
</dbReference>
<gene>
    <name evidence="3" type="ORF">ACFSKO_20235</name>
</gene>
<dbReference type="Proteomes" id="UP001597294">
    <property type="component" value="Unassembled WGS sequence"/>
</dbReference>
<dbReference type="InterPro" id="IPR051690">
    <property type="entry name" value="PseI-like"/>
</dbReference>
<sequence length="608" mass="68066">MDSIRIIAEIGINHSGSVQIARQLIDAAANAGVWGVKFQYRNLSNAYAEVEREIGDEIVLEEIHKNYLNPVQIENLSNYAKSINIAPGISFFSLEDTEDFSDKIECFEFFKVPSVEFSNLKLIRHLETFLKPCFISTGACEEVAIENILPQLDQEIWVPLHCVSNYPVNLSNSKLGYLSYLKENWDGDIGYSSHDEYWESCLLAIQLGAKVIERHITLDKAADGLDHTSSSTPDEFVKLVQFAENMSLLGAGYGPRVPNQGELLNLQNLGRSYYVKSDVEEGAILRPENVLLRSPRTGLGQEEAQHIFGMPAIRHIKAGSVLDRSVVEAPAVVSEKVLQFACDNSISLPVRFHDLNKIETLYPIGRYEFHLSFGDMEHVINCSSFSPKNKYSIHLPDYISSTQLVDTFSSDESQREASIKTLDRTVDFSKALQDHTGNEVLVVGSFSVVNTTLQEFYHLHSELFQGYRDQGVVIIPQWLPPIAWYFGGAVRLKAMNNISDIEYLKSLSIPICMDVCHLAMGDTVFDFKAKDVIQKLESNIRHIHIADAIGYDGEGVALGEGDLKNQEAIDAVMKFQCAKVIEVWQGHLNHGAGFANALNSLYERYNGK</sequence>
<dbReference type="InterPro" id="IPR013022">
    <property type="entry name" value="Xyl_isomerase-like_TIM-brl"/>
</dbReference>
<dbReference type="InterPro" id="IPR036732">
    <property type="entry name" value="AFP_Neu5c_C_sf"/>
</dbReference>
<dbReference type="Gene3D" id="3.20.20.70">
    <property type="entry name" value="Aldolase class I"/>
    <property type="match status" value="1"/>
</dbReference>
<dbReference type="PANTHER" id="PTHR42966">
    <property type="entry name" value="N-ACETYLNEURAMINATE SYNTHASE"/>
    <property type="match status" value="1"/>
</dbReference>
<dbReference type="InterPro" id="IPR036237">
    <property type="entry name" value="Xyl_isomerase-like_sf"/>
</dbReference>
<reference evidence="4" key="1">
    <citation type="journal article" date="2019" name="Int. J. Syst. Evol. Microbiol.">
        <title>The Global Catalogue of Microorganisms (GCM) 10K type strain sequencing project: providing services to taxonomists for standard genome sequencing and annotation.</title>
        <authorList>
            <consortium name="The Broad Institute Genomics Platform"/>
            <consortium name="The Broad Institute Genome Sequencing Center for Infectious Disease"/>
            <person name="Wu L."/>
            <person name="Ma J."/>
        </authorList>
    </citation>
    <scope>NUCLEOTIDE SEQUENCE [LARGE SCALE GENOMIC DNA]</scope>
    <source>
        <strain evidence="4">CGMCC 4.7192</strain>
    </source>
</reference>
<dbReference type="EMBL" id="JBHUII010000013">
    <property type="protein sequence ID" value="MFD2207952.1"/>
    <property type="molecule type" value="Genomic_DNA"/>
</dbReference>
<evidence type="ECO:0000313" key="3">
    <source>
        <dbReference type="EMBL" id="MFD2207952.1"/>
    </source>
</evidence>
<dbReference type="CDD" id="cd11615">
    <property type="entry name" value="SAF_NeuB_like"/>
    <property type="match status" value="1"/>
</dbReference>
<keyword evidence="4" id="KW-1185">Reference proteome</keyword>
<protein>
    <submittedName>
        <fullName evidence="3">N-acetylneuraminate synthase family protein</fullName>
    </submittedName>
</protein>
<comment type="caution">
    <text evidence="3">The sequence shown here is derived from an EMBL/GenBank/DDBJ whole genome shotgun (WGS) entry which is preliminary data.</text>
</comment>
<name>A0ABW5BPQ6_9PROT</name>
<dbReference type="InterPro" id="IPR057736">
    <property type="entry name" value="SAF_PseI/NeuA/NeuB"/>
</dbReference>
<dbReference type="RefSeq" id="WP_380255099.1">
    <property type="nucleotide sequence ID" value="NZ_JBHUII010000013.1"/>
</dbReference>
<dbReference type="PANTHER" id="PTHR42966:SF3">
    <property type="entry name" value="BLR5971 PROTEIN"/>
    <property type="match status" value="1"/>
</dbReference>
<dbReference type="Pfam" id="PF03102">
    <property type="entry name" value="NeuB"/>
    <property type="match status" value="1"/>
</dbReference>
<proteinExistence type="predicted"/>
<dbReference type="Pfam" id="PF01261">
    <property type="entry name" value="AP_endonuc_2"/>
    <property type="match status" value="1"/>
</dbReference>
<dbReference type="SUPFAM" id="SSF51658">
    <property type="entry name" value="Xylose isomerase-like"/>
    <property type="match status" value="1"/>
</dbReference>
<evidence type="ECO:0000259" key="1">
    <source>
        <dbReference type="Pfam" id="PF01261"/>
    </source>
</evidence>
<dbReference type="SUPFAM" id="SSF51569">
    <property type="entry name" value="Aldolase"/>
    <property type="match status" value="1"/>
</dbReference>
<feature type="domain" description="PseI/NeuA/B-like" evidence="2">
    <location>
        <begin position="24"/>
        <end position="247"/>
    </location>
</feature>
<dbReference type="InterPro" id="IPR013132">
    <property type="entry name" value="PseI/NeuA/B-like_N"/>
</dbReference>
<organism evidence="3 4">
    <name type="scientific">Kiloniella antarctica</name>
    <dbReference type="NCBI Taxonomy" id="1550907"/>
    <lineage>
        <taxon>Bacteria</taxon>
        <taxon>Pseudomonadati</taxon>
        <taxon>Pseudomonadota</taxon>
        <taxon>Alphaproteobacteria</taxon>
        <taxon>Rhodospirillales</taxon>
        <taxon>Kiloniellaceae</taxon>
        <taxon>Kiloniella</taxon>
    </lineage>
</organism>
<evidence type="ECO:0000259" key="2">
    <source>
        <dbReference type="Pfam" id="PF03102"/>
    </source>
</evidence>
<dbReference type="InterPro" id="IPR013785">
    <property type="entry name" value="Aldolase_TIM"/>
</dbReference>
<dbReference type="SUPFAM" id="SSF51269">
    <property type="entry name" value="AFP III-like domain"/>
    <property type="match status" value="1"/>
</dbReference>
<feature type="domain" description="Xylose isomerase-like TIM barrel" evidence="1">
    <location>
        <begin position="405"/>
        <end position="600"/>
    </location>
</feature>
<accession>A0ABW5BPQ6</accession>